<keyword evidence="5" id="KW-0812">Transmembrane</keyword>
<protein>
    <recommendedName>
        <fullName evidence="6">Ig-like domain-containing protein</fullName>
    </recommendedName>
</protein>
<keyword evidence="1" id="KW-0732">Signal</keyword>
<dbReference type="PROSITE" id="PS50835">
    <property type="entry name" value="IG_LIKE"/>
    <property type="match status" value="1"/>
</dbReference>
<name>A0ABD3XH67_SINWO</name>
<gene>
    <name evidence="7" type="ORF">ACJMK2_025671</name>
</gene>
<dbReference type="InterPro" id="IPR036179">
    <property type="entry name" value="Ig-like_dom_sf"/>
</dbReference>
<evidence type="ECO:0000256" key="2">
    <source>
        <dbReference type="ARBA" id="ARBA00023157"/>
    </source>
</evidence>
<evidence type="ECO:0000256" key="1">
    <source>
        <dbReference type="ARBA" id="ARBA00022729"/>
    </source>
</evidence>
<sequence>MYSNIKLVRTNLNFTDRNMSFLHLVFCSLTMYSVSDGRIMNGIIGQNVSLSWTFKMIQYDAFYILHNESRIVKFFPNNNVLIKIQPRRRVFTTADYTMLENFTVTTHILDLTKNDAGTYRVVRQWNLEDFDDRIDLQIIDERFIPRIEMILYNSLESSIYLQCRSSSAFTHNVLWKLNGSLIKSRNRYSQNKNNISIKNITINDSYNVYTCGELGMQFESNPFRLSYGPKEIFVNADDNVHEVDGFETVVRFCYANCFPPCDIVWINTHGETMIQGAELKLVNLTIDVNYTCQATNPINSKDTIFKTIFIKVKSGANHKTTTSEVDDKERTDYPTTRELLYTALGMGLLLAVGISSYLMYKRRAWVLLAYGLSYTIVSFETPSRGTPLISHNVLCQYNWMGRLCTLTFAGKQSKKKENMTLNPGR</sequence>
<keyword evidence="8" id="KW-1185">Reference proteome</keyword>
<dbReference type="AlphaFoldDB" id="A0ABD3XH67"/>
<proteinExistence type="predicted"/>
<evidence type="ECO:0000256" key="5">
    <source>
        <dbReference type="SAM" id="Phobius"/>
    </source>
</evidence>
<keyword evidence="5" id="KW-1133">Transmembrane helix</keyword>
<feature type="domain" description="Ig-like" evidence="6">
    <location>
        <begin position="145"/>
        <end position="211"/>
    </location>
</feature>
<keyword evidence="3" id="KW-0325">Glycoprotein</keyword>
<keyword evidence="4" id="KW-0393">Immunoglobulin domain</keyword>
<feature type="transmembrane region" description="Helical" evidence="5">
    <location>
        <begin position="339"/>
        <end position="360"/>
    </location>
</feature>
<evidence type="ECO:0000259" key="6">
    <source>
        <dbReference type="PROSITE" id="PS50835"/>
    </source>
</evidence>
<dbReference type="InterPro" id="IPR007110">
    <property type="entry name" value="Ig-like_dom"/>
</dbReference>
<dbReference type="InterPro" id="IPR013783">
    <property type="entry name" value="Ig-like_fold"/>
</dbReference>
<evidence type="ECO:0000313" key="7">
    <source>
        <dbReference type="EMBL" id="KAL3885621.1"/>
    </source>
</evidence>
<dbReference type="PANTHER" id="PTHR44337">
    <property type="entry name" value="CARCINOEMBRYONIC ANTIGEN-RELATED CELL ADHESION MOLECULE 8"/>
    <property type="match status" value="1"/>
</dbReference>
<evidence type="ECO:0000256" key="4">
    <source>
        <dbReference type="ARBA" id="ARBA00023319"/>
    </source>
</evidence>
<accession>A0ABD3XH67</accession>
<organism evidence="7 8">
    <name type="scientific">Sinanodonta woodiana</name>
    <name type="common">Chinese pond mussel</name>
    <name type="synonym">Anodonta woodiana</name>
    <dbReference type="NCBI Taxonomy" id="1069815"/>
    <lineage>
        <taxon>Eukaryota</taxon>
        <taxon>Metazoa</taxon>
        <taxon>Spiralia</taxon>
        <taxon>Lophotrochozoa</taxon>
        <taxon>Mollusca</taxon>
        <taxon>Bivalvia</taxon>
        <taxon>Autobranchia</taxon>
        <taxon>Heteroconchia</taxon>
        <taxon>Palaeoheterodonta</taxon>
        <taxon>Unionida</taxon>
        <taxon>Unionoidea</taxon>
        <taxon>Unionidae</taxon>
        <taxon>Unioninae</taxon>
        <taxon>Sinanodonta</taxon>
    </lineage>
</organism>
<dbReference type="InterPro" id="IPR052598">
    <property type="entry name" value="IgSF_CEA-related"/>
</dbReference>
<dbReference type="Proteomes" id="UP001634394">
    <property type="component" value="Unassembled WGS sequence"/>
</dbReference>
<comment type="caution">
    <text evidence="7">The sequence shown here is derived from an EMBL/GenBank/DDBJ whole genome shotgun (WGS) entry which is preliminary data.</text>
</comment>
<keyword evidence="2" id="KW-1015">Disulfide bond</keyword>
<dbReference type="PANTHER" id="PTHR44337:SF20">
    <property type="entry name" value="CARCINOEMBRYONIC ANTIGEN-RELATED CELL ADHESION MOLECULE 5-RELATED"/>
    <property type="match status" value="1"/>
</dbReference>
<dbReference type="EMBL" id="JBJQND010000002">
    <property type="protein sequence ID" value="KAL3885621.1"/>
    <property type="molecule type" value="Genomic_DNA"/>
</dbReference>
<evidence type="ECO:0000256" key="3">
    <source>
        <dbReference type="ARBA" id="ARBA00023180"/>
    </source>
</evidence>
<keyword evidence="5" id="KW-0472">Membrane</keyword>
<reference evidence="7 8" key="1">
    <citation type="submission" date="2024-11" db="EMBL/GenBank/DDBJ databases">
        <title>Chromosome-level genome assembly of the freshwater bivalve Anodonta woodiana.</title>
        <authorList>
            <person name="Chen X."/>
        </authorList>
    </citation>
    <scope>NUCLEOTIDE SEQUENCE [LARGE SCALE GENOMIC DNA]</scope>
    <source>
        <strain evidence="7">MN2024</strain>
        <tissue evidence="7">Gills</tissue>
    </source>
</reference>
<evidence type="ECO:0000313" key="8">
    <source>
        <dbReference type="Proteomes" id="UP001634394"/>
    </source>
</evidence>
<dbReference type="Gene3D" id="2.60.40.10">
    <property type="entry name" value="Immunoglobulins"/>
    <property type="match status" value="1"/>
</dbReference>
<dbReference type="SUPFAM" id="SSF48726">
    <property type="entry name" value="Immunoglobulin"/>
    <property type="match status" value="1"/>
</dbReference>